<reference evidence="1 2" key="1">
    <citation type="submission" date="2012-12" db="EMBL/GenBank/DDBJ databases">
        <title>Novel taxa of Listeriaceae from agricultural environments in the United States.</title>
        <authorList>
            <person name="den Bakker H.C."/>
            <person name="Allred A."/>
            <person name="Warchocki S."/>
            <person name="Wright E.M."/>
            <person name="Burrell A."/>
            <person name="Nightingale K.K."/>
            <person name="Kephart D."/>
            <person name="Wiedmann M."/>
        </authorList>
    </citation>
    <scope>NUCLEOTIDE SEQUENCE [LARGE SCALE GENOMIC DNA]</scope>
    <source>
        <strain evidence="1 2">FSL F6-1037</strain>
    </source>
</reference>
<dbReference type="STRING" id="1265861.BCAMP_12326"/>
<proteinExistence type="predicted"/>
<evidence type="ECO:0000313" key="1">
    <source>
        <dbReference type="EMBL" id="EUJ34259.1"/>
    </source>
</evidence>
<protein>
    <submittedName>
        <fullName evidence="1">Uncharacterized protein</fullName>
    </submittedName>
</protein>
<organism evidence="1 2">
    <name type="scientific">Brochothrix campestris FSL F6-1037</name>
    <dbReference type="NCBI Taxonomy" id="1265861"/>
    <lineage>
        <taxon>Bacteria</taxon>
        <taxon>Bacillati</taxon>
        <taxon>Bacillota</taxon>
        <taxon>Bacilli</taxon>
        <taxon>Bacillales</taxon>
        <taxon>Listeriaceae</taxon>
        <taxon>Brochothrix</taxon>
    </lineage>
</organism>
<dbReference type="Proteomes" id="UP000019243">
    <property type="component" value="Unassembled WGS sequence"/>
</dbReference>
<sequence>MKWFKKNKGSLVLGGGSRIYETPPELLIKRPPSYELNQEVSSFLEEFSNMQSELSKRYEISAKALFENEQLVSKAFYSNGYIVIQLKNSLIEKHFDEFDFKNVEKFNQMKKSFEKLGIVVTDFNDEQGFGICKSCDIDKRIILHIRKDD</sequence>
<accession>W7C487</accession>
<evidence type="ECO:0000313" key="2">
    <source>
        <dbReference type="Proteomes" id="UP000019243"/>
    </source>
</evidence>
<dbReference type="AlphaFoldDB" id="W7C487"/>
<gene>
    <name evidence="1" type="ORF">BCAMP_12326</name>
</gene>
<name>W7C487_9LIST</name>
<comment type="caution">
    <text evidence="1">The sequence shown here is derived from an EMBL/GenBank/DDBJ whole genome shotgun (WGS) entry which is preliminary data.</text>
</comment>
<keyword evidence="2" id="KW-1185">Reference proteome</keyword>
<dbReference type="EMBL" id="AODH01000076">
    <property type="protein sequence ID" value="EUJ34259.1"/>
    <property type="molecule type" value="Genomic_DNA"/>
</dbReference>